<feature type="transmembrane region" description="Helical" evidence="6">
    <location>
        <begin position="307"/>
        <end position="324"/>
    </location>
</feature>
<evidence type="ECO:0000256" key="6">
    <source>
        <dbReference type="SAM" id="Phobius"/>
    </source>
</evidence>
<evidence type="ECO:0000313" key="10">
    <source>
        <dbReference type="Proteomes" id="UP000179003"/>
    </source>
</evidence>
<evidence type="ECO:0000256" key="3">
    <source>
        <dbReference type="ARBA" id="ARBA00022692"/>
    </source>
</evidence>
<feature type="domain" description="ComEC/Rec2-related protein" evidence="7">
    <location>
        <begin position="239"/>
        <end position="499"/>
    </location>
</feature>
<dbReference type="InterPro" id="IPR052159">
    <property type="entry name" value="Competence_DNA_uptake"/>
</dbReference>
<feature type="transmembrane region" description="Helical" evidence="6">
    <location>
        <begin position="29"/>
        <end position="46"/>
    </location>
</feature>
<dbReference type="Proteomes" id="UP000179003">
    <property type="component" value="Unassembled WGS sequence"/>
</dbReference>
<feature type="transmembrane region" description="Helical" evidence="6">
    <location>
        <begin position="282"/>
        <end position="301"/>
    </location>
</feature>
<sequence>MQKDFFYIVLLGFAGGIFLRSFFNFGIPFSLLFLFVGSTIFVFWYFKKGGDKKHEQEKILITGLLLFFMGMGMLRFDIDDFGKNNSILGNLVGEKIVATALVVDEPDVRETNTRLTIKFEDMPSIWGFNPQIEGGVGGKVIITVNHYPQFSYGDEINITGILQKPKNFNTDDDGGMEFDYVSYLAKDGIYYQMLNPTVTFISDGNGNFIKEKLFALKNSFIQQVRKLVPEPHSALLGGLVVGAKESLGKGLQEDFRKVGLIHIVVLSGYNLTIVADSIMKILVFLPSSFAMIFGALGIILFTLMTGASATIVRASIMALLVMLARLTGRTNQVTRTLFLAGFLMLLHNPKILVFDPSFQLSFMATLGLIILSPKIEKYFHFLPTKFQLRELAVATISTQIFVLPLILYMMGDFSIIAIVVNLLVLMFIPITMLFGFFTGVLAFLSTAVALPFAYISYFLLSYELKVVDIFSSLPFASIHIPYFPFWLMVFVYASYFIFLGFLSKKEKKPCF</sequence>
<keyword evidence="3 6" id="KW-0812">Transmembrane</keyword>
<dbReference type="GO" id="GO:0005886">
    <property type="term" value="C:plasma membrane"/>
    <property type="evidence" value="ECO:0007669"/>
    <property type="project" value="UniProtKB-SubCell"/>
</dbReference>
<dbReference type="Pfam" id="PF03772">
    <property type="entry name" value="Competence"/>
    <property type="match status" value="1"/>
</dbReference>
<dbReference type="EMBL" id="MFAE01000008">
    <property type="protein sequence ID" value="OGD67149.1"/>
    <property type="molecule type" value="Genomic_DNA"/>
</dbReference>
<dbReference type="InterPro" id="IPR025405">
    <property type="entry name" value="DUF4131"/>
</dbReference>
<feature type="transmembrane region" description="Helical" evidence="6">
    <location>
        <begin position="58"/>
        <end position="76"/>
    </location>
</feature>
<evidence type="ECO:0008006" key="11">
    <source>
        <dbReference type="Google" id="ProtNLM"/>
    </source>
</evidence>
<dbReference type="NCBIfam" id="TIGR00360">
    <property type="entry name" value="ComEC_N-term"/>
    <property type="match status" value="1"/>
</dbReference>
<dbReference type="PANTHER" id="PTHR30619">
    <property type="entry name" value="DNA INTERNALIZATION/COMPETENCE PROTEIN COMEC/REC2"/>
    <property type="match status" value="1"/>
</dbReference>
<evidence type="ECO:0000259" key="7">
    <source>
        <dbReference type="Pfam" id="PF03772"/>
    </source>
</evidence>
<feature type="transmembrane region" description="Helical" evidence="6">
    <location>
        <begin position="480"/>
        <end position="502"/>
    </location>
</feature>
<feature type="transmembrane region" description="Helical" evidence="6">
    <location>
        <begin position="415"/>
        <end position="434"/>
    </location>
</feature>
<keyword evidence="5 6" id="KW-0472">Membrane</keyword>
<gene>
    <name evidence="9" type="ORF">A2442_02000</name>
</gene>
<dbReference type="PANTHER" id="PTHR30619:SF7">
    <property type="entry name" value="BETA-LACTAMASE DOMAIN PROTEIN"/>
    <property type="match status" value="1"/>
</dbReference>
<organism evidence="9 10">
    <name type="scientific">Candidatus Campbellbacteria bacterium RIFOXYC2_FULL_35_25</name>
    <dbReference type="NCBI Taxonomy" id="1797582"/>
    <lineage>
        <taxon>Bacteria</taxon>
        <taxon>Candidatus Campbelliibacteriota</taxon>
    </lineage>
</organism>
<evidence type="ECO:0000313" key="9">
    <source>
        <dbReference type="EMBL" id="OGD67149.1"/>
    </source>
</evidence>
<dbReference type="STRING" id="1797582.A2442_02000"/>
<evidence type="ECO:0000256" key="2">
    <source>
        <dbReference type="ARBA" id="ARBA00022475"/>
    </source>
</evidence>
<accession>A0A1F5EI90</accession>
<feature type="transmembrane region" description="Helical" evidence="6">
    <location>
        <begin position="391"/>
        <end position="409"/>
    </location>
</feature>
<dbReference type="AlphaFoldDB" id="A0A1F5EI90"/>
<feature type="transmembrane region" description="Helical" evidence="6">
    <location>
        <begin position="258"/>
        <end position="275"/>
    </location>
</feature>
<dbReference type="InterPro" id="IPR004477">
    <property type="entry name" value="ComEC_N"/>
</dbReference>
<protein>
    <recommendedName>
        <fullName evidence="11">ComEC/Rec2-related protein domain-containing protein</fullName>
    </recommendedName>
</protein>
<feature type="transmembrane region" description="Helical" evidence="6">
    <location>
        <begin position="5"/>
        <end position="23"/>
    </location>
</feature>
<evidence type="ECO:0000256" key="5">
    <source>
        <dbReference type="ARBA" id="ARBA00023136"/>
    </source>
</evidence>
<name>A0A1F5EI90_9BACT</name>
<feature type="transmembrane region" description="Helical" evidence="6">
    <location>
        <begin position="441"/>
        <end position="460"/>
    </location>
</feature>
<keyword evidence="4 6" id="KW-1133">Transmembrane helix</keyword>
<reference evidence="9 10" key="1">
    <citation type="journal article" date="2016" name="Nat. Commun.">
        <title>Thousands of microbial genomes shed light on interconnected biogeochemical processes in an aquifer system.</title>
        <authorList>
            <person name="Anantharaman K."/>
            <person name="Brown C.T."/>
            <person name="Hug L.A."/>
            <person name="Sharon I."/>
            <person name="Castelle C.J."/>
            <person name="Probst A.J."/>
            <person name="Thomas B.C."/>
            <person name="Singh A."/>
            <person name="Wilkins M.J."/>
            <person name="Karaoz U."/>
            <person name="Brodie E.L."/>
            <person name="Williams K.H."/>
            <person name="Hubbard S.S."/>
            <person name="Banfield J.F."/>
        </authorList>
    </citation>
    <scope>NUCLEOTIDE SEQUENCE [LARGE SCALE GENOMIC DNA]</scope>
</reference>
<comment type="caution">
    <text evidence="9">The sequence shown here is derived from an EMBL/GenBank/DDBJ whole genome shotgun (WGS) entry which is preliminary data.</text>
</comment>
<comment type="subcellular location">
    <subcellularLocation>
        <location evidence="1">Cell membrane</location>
        <topology evidence="1">Multi-pass membrane protein</topology>
    </subcellularLocation>
</comment>
<dbReference type="Pfam" id="PF13567">
    <property type="entry name" value="DUF4131"/>
    <property type="match status" value="1"/>
</dbReference>
<evidence type="ECO:0000259" key="8">
    <source>
        <dbReference type="Pfam" id="PF13567"/>
    </source>
</evidence>
<proteinExistence type="predicted"/>
<evidence type="ECO:0000256" key="4">
    <source>
        <dbReference type="ARBA" id="ARBA00022989"/>
    </source>
</evidence>
<evidence type="ECO:0000256" key="1">
    <source>
        <dbReference type="ARBA" id="ARBA00004651"/>
    </source>
</evidence>
<keyword evidence="2" id="KW-1003">Cell membrane</keyword>
<feature type="domain" description="DUF4131" evidence="8">
    <location>
        <begin position="26"/>
        <end position="193"/>
    </location>
</feature>